<reference evidence="2" key="1">
    <citation type="journal article" date="2015" name="Nature">
        <title>Complex archaea that bridge the gap between prokaryotes and eukaryotes.</title>
        <authorList>
            <person name="Spang A."/>
            <person name="Saw J.H."/>
            <person name="Jorgensen S.L."/>
            <person name="Zaremba-Niedzwiedzka K."/>
            <person name="Martijn J."/>
            <person name="Lind A.E."/>
            <person name="van Eijk R."/>
            <person name="Schleper C."/>
            <person name="Guy L."/>
            <person name="Ettema T.J."/>
        </authorList>
    </citation>
    <scope>NUCLEOTIDE SEQUENCE</scope>
</reference>
<gene>
    <name evidence="2" type="ORF">LCGC14_2172960</name>
</gene>
<accession>A0A0F9EBP1</accession>
<name>A0A0F9EBP1_9ZZZZ</name>
<evidence type="ECO:0000313" key="2">
    <source>
        <dbReference type="EMBL" id="KKL63656.1"/>
    </source>
</evidence>
<organism evidence="2">
    <name type="scientific">marine sediment metagenome</name>
    <dbReference type="NCBI Taxonomy" id="412755"/>
    <lineage>
        <taxon>unclassified sequences</taxon>
        <taxon>metagenomes</taxon>
        <taxon>ecological metagenomes</taxon>
    </lineage>
</organism>
<evidence type="ECO:0000256" key="1">
    <source>
        <dbReference type="SAM" id="MobiDB-lite"/>
    </source>
</evidence>
<sequence>AEDLIENGHATKVEGGRRSTPAAAGTTPSSDKAPSGNIKKVLAWVGDDHSRAATALEAETARAKTRASLVETLEAIIADGKGE</sequence>
<protein>
    <submittedName>
        <fullName evidence="2">Uncharacterized protein</fullName>
    </submittedName>
</protein>
<dbReference type="EMBL" id="LAZR01028092">
    <property type="protein sequence ID" value="KKL63656.1"/>
    <property type="molecule type" value="Genomic_DNA"/>
</dbReference>
<dbReference type="AlphaFoldDB" id="A0A0F9EBP1"/>
<feature type="non-terminal residue" evidence="2">
    <location>
        <position position="1"/>
    </location>
</feature>
<feature type="region of interest" description="Disordered" evidence="1">
    <location>
        <begin position="1"/>
        <end position="36"/>
    </location>
</feature>
<comment type="caution">
    <text evidence="2">The sequence shown here is derived from an EMBL/GenBank/DDBJ whole genome shotgun (WGS) entry which is preliminary data.</text>
</comment>
<proteinExistence type="predicted"/>